<accession>B5EBI1</accession>
<dbReference type="eggNOG" id="COG2445">
    <property type="taxonomic scope" value="Bacteria"/>
</dbReference>
<sequence>MPDKNYTFQLLTVDSSRTSKIQTEEQMLYSLMSNNDLWNSPKLHKNKIEWGGLSVTVTEVDMKGTSESPQKAFTISSVGHIEPLEKFRLPLTSHIQKQDFSLVYILTDEISEQIACEIYPKLNRIENRLRHYLIKFFVTKLGPDWWRLTADAEMQKKAHQRRNNERVFSQHIDNKAYLIDFFELGKIVYAQTSGYIEKDDIISKLMSLDESVEALKRFKEELQSNYTKYFKETFKDKGFQDKWIRLEEIRHKVAHNNLFVHEDLIKANEYIDSLQSIIDEAEQKIDEVAFSKGEQAAIQESIMESLSQPVTSPTGQFSAITKEILLDELEKQERIEREHGGYVGLSRFVKICLGDQGYDYVSSYNIINELVEAKELELYDKSTADGYPARAIRRMKIAED</sequence>
<protein>
    <submittedName>
        <fullName evidence="1">Uncharacterized protein</fullName>
    </submittedName>
</protein>
<reference evidence="1 2" key="1">
    <citation type="submission" date="2008-07" db="EMBL/GenBank/DDBJ databases">
        <title>Complete sequence of Geobacter bemidjiensis BEM.</title>
        <authorList>
            <consortium name="US DOE Joint Genome Institute"/>
            <person name="Lucas S."/>
            <person name="Copeland A."/>
            <person name="Lapidus A."/>
            <person name="Glavina del Rio T."/>
            <person name="Dalin E."/>
            <person name="Tice H."/>
            <person name="Bruce D."/>
            <person name="Goodwin L."/>
            <person name="Pitluck S."/>
            <person name="Kiss H."/>
            <person name="Brettin T."/>
            <person name="Detter J.C."/>
            <person name="Han C."/>
            <person name="Kuske C.R."/>
            <person name="Schmutz J."/>
            <person name="Larimer F."/>
            <person name="Land M."/>
            <person name="Hauser L."/>
            <person name="Kyrpides N."/>
            <person name="Lykidis A."/>
            <person name="Lovley D."/>
            <person name="Richardson P."/>
        </authorList>
    </citation>
    <scope>NUCLEOTIDE SEQUENCE [LARGE SCALE GENOMIC DNA]</scope>
    <source>
        <strain evidence="2">ATCC BAA-1014 / DSM 16622 / JCM 12645 / Bem</strain>
    </source>
</reference>
<dbReference type="RefSeq" id="WP_012528858.1">
    <property type="nucleotide sequence ID" value="NC_011146.1"/>
</dbReference>
<evidence type="ECO:0000313" key="2">
    <source>
        <dbReference type="Proteomes" id="UP000008825"/>
    </source>
</evidence>
<organism evidence="1 2">
    <name type="scientific">Citrifermentans bemidjiense (strain ATCC BAA-1014 / DSM 16622 / JCM 12645 / Bem)</name>
    <name type="common">Geobacter bemidjiensis</name>
    <dbReference type="NCBI Taxonomy" id="404380"/>
    <lineage>
        <taxon>Bacteria</taxon>
        <taxon>Pseudomonadati</taxon>
        <taxon>Thermodesulfobacteriota</taxon>
        <taxon>Desulfuromonadia</taxon>
        <taxon>Geobacterales</taxon>
        <taxon>Geobacteraceae</taxon>
        <taxon>Citrifermentans</taxon>
    </lineage>
</organism>
<dbReference type="AlphaFoldDB" id="B5EBI1"/>
<dbReference type="EMBL" id="CP001124">
    <property type="protein sequence ID" value="ACH37450.1"/>
    <property type="molecule type" value="Genomic_DNA"/>
</dbReference>
<keyword evidence="2" id="KW-1185">Reference proteome</keyword>
<name>B5EBI1_CITBB</name>
<reference evidence="1 2" key="2">
    <citation type="journal article" date="2010" name="BMC Genomics">
        <title>The genome of Geobacter bemidjiensis, exemplar for the subsurface clade of Geobacter species that predominate in Fe(III)-reducing subsurface environments.</title>
        <authorList>
            <person name="Aklujkar M."/>
            <person name="Young N.D."/>
            <person name="Holmes D."/>
            <person name="Chavan M."/>
            <person name="Risso C."/>
            <person name="Kiss H.E."/>
            <person name="Han C.S."/>
            <person name="Land M.L."/>
            <person name="Lovley D.R."/>
        </authorList>
    </citation>
    <scope>NUCLEOTIDE SEQUENCE [LARGE SCALE GENOMIC DNA]</scope>
    <source>
        <strain evidence="2">ATCC BAA-1014 / DSM 16622 / JCM 12645 / Bem</strain>
    </source>
</reference>
<dbReference type="Proteomes" id="UP000008825">
    <property type="component" value="Chromosome"/>
</dbReference>
<proteinExistence type="predicted"/>
<dbReference type="HOGENOM" id="CLU_052025_0_0_7"/>
<dbReference type="KEGG" id="gbm:Gbem_0421"/>
<dbReference type="OrthoDB" id="1237440at2"/>
<evidence type="ECO:0000313" key="1">
    <source>
        <dbReference type="EMBL" id="ACH37450.1"/>
    </source>
</evidence>
<gene>
    <name evidence="1" type="ordered locus">Gbem_0421</name>
</gene>
<dbReference type="STRING" id="404380.Gbem_0421"/>